<dbReference type="EMBL" id="SWOV01000057">
    <property type="protein sequence ID" value="NFF89249.1"/>
    <property type="molecule type" value="Genomic_DNA"/>
</dbReference>
<evidence type="ECO:0000313" key="1">
    <source>
        <dbReference type="EMBL" id="NFF89249.1"/>
    </source>
</evidence>
<keyword evidence="1" id="KW-0969">Cilium</keyword>
<comment type="caution">
    <text evidence="1">The sequence shown here is derived from an EMBL/GenBank/DDBJ whole genome shotgun (WGS) entry which is preliminary data.</text>
</comment>
<dbReference type="Proteomes" id="UP000476820">
    <property type="component" value="Unassembled WGS sequence"/>
</dbReference>
<accession>A0A6M0V8N8</accession>
<protein>
    <submittedName>
        <fullName evidence="1">Flagellar protein FliT</fullName>
    </submittedName>
</protein>
<keyword evidence="1" id="KW-0282">Flagellum</keyword>
<sequence length="108" mass="12713">MNLDVFNEYKEIDLEIIKSIKEDKEDEALFEKREEVIEKILSLRLEKSEIKKLYIEKKLDILDKELECILKEKMSSVKAEIKEIANKKQANLGYATANRGSNFFSKRV</sequence>
<name>A0A6M0V8N8_CLOBO</name>
<dbReference type="RefSeq" id="WP_061302051.1">
    <property type="nucleotide sequence ID" value="NZ_LFPA01000129.1"/>
</dbReference>
<keyword evidence="1" id="KW-0966">Cell projection</keyword>
<organism evidence="1 2">
    <name type="scientific">Clostridium botulinum</name>
    <dbReference type="NCBI Taxonomy" id="1491"/>
    <lineage>
        <taxon>Bacteria</taxon>
        <taxon>Bacillati</taxon>
        <taxon>Bacillota</taxon>
        <taxon>Clostridia</taxon>
        <taxon>Eubacteriales</taxon>
        <taxon>Clostridiaceae</taxon>
        <taxon>Clostridium</taxon>
    </lineage>
</organism>
<dbReference type="AlphaFoldDB" id="A0A6M0V8N8"/>
<proteinExistence type="predicted"/>
<gene>
    <name evidence="1" type="ORF">FC774_15450</name>
</gene>
<evidence type="ECO:0000313" key="2">
    <source>
        <dbReference type="Proteomes" id="UP000476820"/>
    </source>
</evidence>
<reference evidence="1 2" key="1">
    <citation type="submission" date="2019-04" db="EMBL/GenBank/DDBJ databases">
        <title>Genome sequencing of Clostridium botulinum Groups I-IV and Clostridium butyricum.</title>
        <authorList>
            <person name="Brunt J."/>
            <person name="Van Vliet A.H.M."/>
            <person name="Stringer S.C."/>
            <person name="Carter A.T."/>
            <person name="Peck M.W."/>
        </authorList>
    </citation>
    <scope>NUCLEOTIDE SEQUENCE [LARGE SCALE GENOMIC DNA]</scope>
    <source>
        <strain evidence="1 2">1605</strain>
    </source>
</reference>